<organism evidence="2 3">
    <name type="scientific">Prorocentrum cordatum</name>
    <dbReference type="NCBI Taxonomy" id="2364126"/>
    <lineage>
        <taxon>Eukaryota</taxon>
        <taxon>Sar</taxon>
        <taxon>Alveolata</taxon>
        <taxon>Dinophyceae</taxon>
        <taxon>Prorocentrales</taxon>
        <taxon>Prorocentraceae</taxon>
        <taxon>Prorocentrum</taxon>
    </lineage>
</organism>
<comment type="caution">
    <text evidence="2">The sequence shown here is derived from an EMBL/GenBank/DDBJ whole genome shotgun (WGS) entry which is preliminary data.</text>
</comment>
<accession>A0ABN9XEQ9</accession>
<dbReference type="EMBL" id="CAUYUJ010020207">
    <property type="protein sequence ID" value="CAK0896557.1"/>
    <property type="molecule type" value="Genomic_DNA"/>
</dbReference>
<dbReference type="Proteomes" id="UP001189429">
    <property type="component" value="Unassembled WGS sequence"/>
</dbReference>
<evidence type="ECO:0000256" key="1">
    <source>
        <dbReference type="SAM" id="MobiDB-lite"/>
    </source>
</evidence>
<feature type="region of interest" description="Disordered" evidence="1">
    <location>
        <begin position="1"/>
        <end position="20"/>
    </location>
</feature>
<proteinExistence type="predicted"/>
<feature type="non-terminal residue" evidence="2">
    <location>
        <position position="1"/>
    </location>
</feature>
<sequence>ELDQEGAGVQPLPATPARAPPGEVELALTYELADEPYLELQEDFCGHPEVRGRPWGSGWCSPGWDDEASNSWYEVRPGGSAWAWRHSDDW</sequence>
<evidence type="ECO:0000313" key="2">
    <source>
        <dbReference type="EMBL" id="CAK0896557.1"/>
    </source>
</evidence>
<reference evidence="2" key="1">
    <citation type="submission" date="2023-10" db="EMBL/GenBank/DDBJ databases">
        <authorList>
            <person name="Chen Y."/>
            <person name="Shah S."/>
            <person name="Dougan E. K."/>
            <person name="Thang M."/>
            <person name="Chan C."/>
        </authorList>
    </citation>
    <scope>NUCLEOTIDE SEQUENCE [LARGE SCALE GENOMIC DNA]</scope>
</reference>
<name>A0ABN9XEQ9_9DINO</name>
<keyword evidence="3" id="KW-1185">Reference proteome</keyword>
<evidence type="ECO:0000313" key="3">
    <source>
        <dbReference type="Proteomes" id="UP001189429"/>
    </source>
</evidence>
<gene>
    <name evidence="2" type="ORF">PCOR1329_LOCUS75001</name>
</gene>
<protein>
    <submittedName>
        <fullName evidence="2">Uncharacterized protein</fullName>
    </submittedName>
</protein>